<dbReference type="Pfam" id="PF14200">
    <property type="entry name" value="RicinB_lectin_2"/>
    <property type="match status" value="1"/>
</dbReference>
<dbReference type="InterPro" id="IPR000772">
    <property type="entry name" value="Ricin_B_lectin"/>
</dbReference>
<sequence>MFTCQLDSDYLVTCAWEKTTDVLNVFMKGPEDDQEVGEFKVFANTKPHDEASDEVAELKRKIKELTDNLTAEKVKTASLTAQLAQAQTTCQAEKTQKDNEITRLEDKVSQLERDKTTLQTKLDQALHGEGDQAHKDAKISEQAARIAELERKLQSRPEILFRTWLRSRITHGYSNGKEYLLQLTNAGNPEGKPPVSIREQNARYISPLWEIYAVDGSNDAVIIMSGSSGYVIWSKGHEKKAQASKHDLSDPAAHWVLEGMKRDSPSMNKVIKIRNVKDGTYLDVRNAHAADETPVITQNGNGGSSQKFEIYLTWQY</sequence>
<dbReference type="HOGENOM" id="CLU_880139_0_0_1"/>
<dbReference type="CDD" id="cd00161">
    <property type="entry name" value="beta-trefoil_Ricin-like"/>
    <property type="match status" value="1"/>
</dbReference>
<dbReference type="Gene3D" id="2.80.10.50">
    <property type="match status" value="1"/>
</dbReference>
<gene>
    <name evidence="3" type="ORF">FFUJ_02261</name>
</gene>
<dbReference type="RefSeq" id="XP_023427407.1">
    <property type="nucleotide sequence ID" value="XM_023573970.1"/>
</dbReference>
<evidence type="ECO:0000313" key="3">
    <source>
        <dbReference type="EMBL" id="CCT65326.1"/>
    </source>
</evidence>
<dbReference type="InterPro" id="IPR035992">
    <property type="entry name" value="Ricin_B-like_lectins"/>
</dbReference>
<protein>
    <recommendedName>
        <fullName evidence="2">Ricin B lectin domain-containing protein</fullName>
    </recommendedName>
</protein>
<keyword evidence="4" id="KW-1185">Reference proteome</keyword>
<keyword evidence="1" id="KW-0175">Coiled coil</keyword>
<evidence type="ECO:0000313" key="4">
    <source>
        <dbReference type="Proteomes" id="UP000016800"/>
    </source>
</evidence>
<dbReference type="GeneID" id="35395743"/>
<dbReference type="VEuPathDB" id="FungiDB:FFUJ_02261"/>
<dbReference type="EMBL" id="HF679025">
    <property type="protein sequence ID" value="CCT65326.1"/>
    <property type="molecule type" value="Genomic_DNA"/>
</dbReference>
<organism evidence="3 4">
    <name type="scientific">Gibberella fujikuroi (strain CBS 195.34 / IMI 58289 / NRRL A-6831)</name>
    <name type="common">Bakanae and foot rot disease fungus</name>
    <name type="synonym">Fusarium fujikuroi</name>
    <dbReference type="NCBI Taxonomy" id="1279085"/>
    <lineage>
        <taxon>Eukaryota</taxon>
        <taxon>Fungi</taxon>
        <taxon>Dikarya</taxon>
        <taxon>Ascomycota</taxon>
        <taxon>Pezizomycotina</taxon>
        <taxon>Sordariomycetes</taxon>
        <taxon>Hypocreomycetidae</taxon>
        <taxon>Hypocreales</taxon>
        <taxon>Nectriaceae</taxon>
        <taxon>Fusarium</taxon>
        <taxon>Fusarium fujikuroi species complex</taxon>
    </lineage>
</organism>
<dbReference type="AlphaFoldDB" id="S0DS98"/>
<dbReference type="SUPFAM" id="SSF50370">
    <property type="entry name" value="Ricin B-like lectins"/>
    <property type="match status" value="1"/>
</dbReference>
<feature type="domain" description="Ricin B lectin" evidence="2">
    <location>
        <begin position="253"/>
        <end position="310"/>
    </location>
</feature>
<proteinExistence type="predicted"/>
<evidence type="ECO:0000256" key="1">
    <source>
        <dbReference type="SAM" id="Coils"/>
    </source>
</evidence>
<evidence type="ECO:0000259" key="2">
    <source>
        <dbReference type="Pfam" id="PF14200"/>
    </source>
</evidence>
<accession>S0DS98</accession>
<name>S0DS98_GIBF5</name>
<dbReference type="Proteomes" id="UP000016800">
    <property type="component" value="Chromosome III"/>
</dbReference>
<reference evidence="4" key="1">
    <citation type="journal article" date="2013" name="PLoS Pathog.">
        <title>Deciphering the cryptic genome: genome-wide analyses of the rice pathogen Fusarium fujikuroi reveal complex regulation of secondary metabolism and novel metabolites.</title>
        <authorList>
            <person name="Wiemann P."/>
            <person name="Sieber C.M."/>
            <person name="von Bargen K.W."/>
            <person name="Studt L."/>
            <person name="Niehaus E.M."/>
            <person name="Espino J.J."/>
            <person name="Huss K."/>
            <person name="Michielse C.B."/>
            <person name="Albermann S."/>
            <person name="Wagner D."/>
            <person name="Bergner S.V."/>
            <person name="Connolly L.R."/>
            <person name="Fischer A."/>
            <person name="Reuter G."/>
            <person name="Kleigrewe K."/>
            <person name="Bald T."/>
            <person name="Wingfield B.D."/>
            <person name="Ophir R."/>
            <person name="Freeman S."/>
            <person name="Hippler M."/>
            <person name="Smith K.M."/>
            <person name="Brown D.W."/>
            <person name="Proctor R.H."/>
            <person name="Munsterkotter M."/>
            <person name="Freitag M."/>
            <person name="Humpf H.U."/>
            <person name="Guldener U."/>
            <person name="Tudzynski B."/>
        </authorList>
    </citation>
    <scope>NUCLEOTIDE SEQUENCE [LARGE SCALE GENOMIC DNA]</scope>
    <source>
        <strain evidence="4">CBS 195.34 / IMI 58289 / NRRL A-6831</strain>
    </source>
</reference>
<dbReference type="STRING" id="1279085.S0DS98"/>
<feature type="coiled-coil region" evidence="1">
    <location>
        <begin position="48"/>
        <end position="121"/>
    </location>
</feature>